<feature type="region of interest" description="Disordered" evidence="12">
    <location>
        <begin position="1"/>
        <end position="281"/>
    </location>
</feature>
<feature type="transmembrane region" description="Helical" evidence="11">
    <location>
        <begin position="450"/>
        <end position="470"/>
    </location>
</feature>
<evidence type="ECO:0000256" key="7">
    <source>
        <dbReference type="ARBA" id="ARBA00023288"/>
    </source>
</evidence>
<evidence type="ECO:0000256" key="1">
    <source>
        <dbReference type="ARBA" id="ARBA00004127"/>
    </source>
</evidence>
<evidence type="ECO:0000256" key="4">
    <source>
        <dbReference type="ARBA" id="ARBA00022989"/>
    </source>
</evidence>
<feature type="transmembrane region" description="Helical" evidence="11">
    <location>
        <begin position="493"/>
        <end position="517"/>
    </location>
</feature>
<feature type="compositionally biased region" description="Polar residues" evidence="12">
    <location>
        <begin position="175"/>
        <end position="187"/>
    </location>
</feature>
<evidence type="ECO:0000256" key="2">
    <source>
        <dbReference type="ARBA" id="ARBA00022679"/>
    </source>
</evidence>
<evidence type="ECO:0000256" key="11">
    <source>
        <dbReference type="RuleBase" id="RU079119"/>
    </source>
</evidence>
<feature type="compositionally biased region" description="Polar residues" evidence="12">
    <location>
        <begin position="254"/>
        <end position="270"/>
    </location>
</feature>
<feature type="compositionally biased region" description="Low complexity" evidence="12">
    <location>
        <begin position="28"/>
        <end position="38"/>
    </location>
</feature>
<dbReference type="GO" id="GO:0006612">
    <property type="term" value="P:protein targeting to membrane"/>
    <property type="evidence" value="ECO:0007669"/>
    <property type="project" value="TreeGrafter"/>
</dbReference>
<feature type="domain" description="Palmitoyltransferase DHHC" evidence="13">
    <location>
        <begin position="406"/>
        <end position="531"/>
    </location>
</feature>
<keyword evidence="2 11" id="KW-0808">Transferase</keyword>
<keyword evidence="3 11" id="KW-0812">Transmembrane</keyword>
<dbReference type="OrthoDB" id="9909019at2759"/>
<feature type="compositionally biased region" description="Polar residues" evidence="12">
    <location>
        <begin position="61"/>
        <end position="74"/>
    </location>
</feature>
<organism evidence="14 15">
    <name type="scientific">Endocarpon pusillum</name>
    <dbReference type="NCBI Taxonomy" id="364733"/>
    <lineage>
        <taxon>Eukaryota</taxon>
        <taxon>Fungi</taxon>
        <taxon>Dikarya</taxon>
        <taxon>Ascomycota</taxon>
        <taxon>Pezizomycotina</taxon>
        <taxon>Eurotiomycetes</taxon>
        <taxon>Chaetothyriomycetidae</taxon>
        <taxon>Verrucariales</taxon>
        <taxon>Verrucariaceae</taxon>
        <taxon>Endocarpon</taxon>
    </lineage>
</organism>
<dbReference type="GO" id="GO:0005783">
    <property type="term" value="C:endoplasmic reticulum"/>
    <property type="evidence" value="ECO:0007669"/>
    <property type="project" value="TreeGrafter"/>
</dbReference>
<comment type="caution">
    <text evidence="14">The sequence shown here is derived from an EMBL/GenBank/DDBJ whole genome shotgun (WGS) entry which is preliminary data.</text>
</comment>
<dbReference type="InterPro" id="IPR039859">
    <property type="entry name" value="PFA4/ZDH16/20/ERF2-like"/>
</dbReference>
<keyword evidence="4 11" id="KW-1133">Transmembrane helix</keyword>
<comment type="catalytic activity">
    <reaction evidence="10 11">
        <text>L-cysteinyl-[protein] + hexadecanoyl-CoA = S-hexadecanoyl-L-cysteinyl-[protein] + CoA</text>
        <dbReference type="Rhea" id="RHEA:36683"/>
        <dbReference type="Rhea" id="RHEA-COMP:10131"/>
        <dbReference type="Rhea" id="RHEA-COMP:11032"/>
        <dbReference type="ChEBI" id="CHEBI:29950"/>
        <dbReference type="ChEBI" id="CHEBI:57287"/>
        <dbReference type="ChEBI" id="CHEBI:57379"/>
        <dbReference type="ChEBI" id="CHEBI:74151"/>
        <dbReference type="EC" id="2.3.1.225"/>
    </reaction>
</comment>
<dbReference type="PANTHER" id="PTHR22883">
    <property type="entry name" value="ZINC FINGER DHHC DOMAIN CONTAINING PROTEIN"/>
    <property type="match status" value="1"/>
</dbReference>
<dbReference type="EMBL" id="JAACFV010000028">
    <property type="protein sequence ID" value="KAF7510635.1"/>
    <property type="molecule type" value="Genomic_DNA"/>
</dbReference>
<comment type="subcellular location">
    <subcellularLocation>
        <location evidence="1">Endomembrane system</location>
        <topology evidence="1">Multi-pass membrane protein</topology>
    </subcellularLocation>
</comment>
<dbReference type="PANTHER" id="PTHR22883:SF43">
    <property type="entry name" value="PALMITOYLTRANSFERASE APP"/>
    <property type="match status" value="1"/>
</dbReference>
<feature type="transmembrane region" description="Helical" evidence="11">
    <location>
        <begin position="335"/>
        <end position="357"/>
    </location>
</feature>
<name>A0A8H7AT23_9EURO</name>
<evidence type="ECO:0000256" key="5">
    <source>
        <dbReference type="ARBA" id="ARBA00023136"/>
    </source>
</evidence>
<reference evidence="14" key="1">
    <citation type="submission" date="2020-02" db="EMBL/GenBank/DDBJ databases">
        <authorList>
            <person name="Palmer J.M."/>
        </authorList>
    </citation>
    <scope>NUCLEOTIDE SEQUENCE</scope>
    <source>
        <strain evidence="14">EPUS1.4</strain>
        <tissue evidence="14">Thallus</tissue>
    </source>
</reference>
<feature type="region of interest" description="Disordered" evidence="12">
    <location>
        <begin position="575"/>
        <end position="624"/>
    </location>
</feature>
<evidence type="ECO:0000313" key="15">
    <source>
        <dbReference type="Proteomes" id="UP000606974"/>
    </source>
</evidence>
<evidence type="ECO:0000256" key="12">
    <source>
        <dbReference type="SAM" id="MobiDB-lite"/>
    </source>
</evidence>
<dbReference type="PROSITE" id="PS50216">
    <property type="entry name" value="DHHC"/>
    <property type="match status" value="1"/>
</dbReference>
<comment type="similarity">
    <text evidence="9">Belongs to the DHHC palmitoyltransferase family. ERF2/ZDHHC9 subfamily.</text>
</comment>
<keyword evidence="6" id="KW-0564">Palmitate</keyword>
<evidence type="ECO:0000256" key="3">
    <source>
        <dbReference type="ARBA" id="ARBA00022692"/>
    </source>
</evidence>
<dbReference type="GO" id="GO:0005794">
    <property type="term" value="C:Golgi apparatus"/>
    <property type="evidence" value="ECO:0007669"/>
    <property type="project" value="TreeGrafter"/>
</dbReference>
<dbReference type="Pfam" id="PF01529">
    <property type="entry name" value="DHHC"/>
    <property type="match status" value="1"/>
</dbReference>
<keyword evidence="15" id="KW-1185">Reference proteome</keyword>
<dbReference type="AlphaFoldDB" id="A0A8H7AT23"/>
<gene>
    <name evidence="14" type="ORF">GJ744_006247</name>
</gene>
<evidence type="ECO:0000313" key="14">
    <source>
        <dbReference type="EMBL" id="KAF7510635.1"/>
    </source>
</evidence>
<dbReference type="Proteomes" id="UP000606974">
    <property type="component" value="Unassembled WGS sequence"/>
</dbReference>
<evidence type="ECO:0000256" key="8">
    <source>
        <dbReference type="ARBA" id="ARBA00023315"/>
    </source>
</evidence>
<evidence type="ECO:0000256" key="10">
    <source>
        <dbReference type="ARBA" id="ARBA00048048"/>
    </source>
</evidence>
<evidence type="ECO:0000259" key="13">
    <source>
        <dbReference type="Pfam" id="PF01529"/>
    </source>
</evidence>
<accession>A0A8H7AT23</accession>
<keyword evidence="8 11" id="KW-0012">Acyltransferase</keyword>
<protein>
    <recommendedName>
        <fullName evidence="11">Palmitoyltransferase</fullName>
        <ecNumber evidence="11">2.3.1.225</ecNumber>
    </recommendedName>
</protein>
<evidence type="ECO:0000256" key="9">
    <source>
        <dbReference type="ARBA" id="ARBA00023463"/>
    </source>
</evidence>
<feature type="transmembrane region" description="Helical" evidence="11">
    <location>
        <begin position="305"/>
        <end position="329"/>
    </location>
</feature>
<keyword evidence="7" id="KW-0449">Lipoprotein</keyword>
<evidence type="ECO:0000256" key="6">
    <source>
        <dbReference type="ARBA" id="ARBA00023139"/>
    </source>
</evidence>
<keyword evidence="5 11" id="KW-0472">Membrane</keyword>
<dbReference type="EC" id="2.3.1.225" evidence="11"/>
<sequence length="624" mass="68929">MSYRPSTAQSAISSELSDDEDISKTKSKLPSPLSQSSAPPDPSGTQLRGPTTLGALVARNNARNGTSTTASSRPDSPVSHVSKSHVPSLAAQGFFRPMSSQHLQAQRLGRPGTAKTGPSISTEDETRDFETETRRSLSTIRQERQGSFSPVQEQENVPRSRGIEVSVPPLPDRATNASPRGNTSRSLGDSVRLLNERASSQRQSKPIHLNLPKGHTQGDSGDPALKSPRSFPSGLSLGSRRGSRQQIGAGHQHLPSNSTSTRFDSTQNPTGVRETASPGKNHEYFEGNTVFFWGGRLQNARDRPVNIATGILLVLPAVLFFAISAPWLWRSVSPAIPIIFAYLFFISLSSFIHASLVDPGIFPRNLHPFPPPDPGADPLALGPPMNDWVMIRLATSETAAMDVPVKYCKSCNIWRPPRCYHCRVCDNCVETLDHHCVWLNNCVGRRNYRYFFSFVSSATLLGLLLIGASLGDCLAYRDQRAVSFGSAINQRRIPFAMFVYGLLVTPYPASLWGYHLFLMGRGETTREYLNSHKFVKADRHRPFTQGNILKNWIAVLGRPRPPTYLHFKKKYEEGDQRFGPRRGTRQAPLVEEAEGGGMEMKPVTRRQKAFEGPVSPKADPPRRL</sequence>
<feature type="compositionally biased region" description="Polar residues" evidence="12">
    <location>
        <begin position="136"/>
        <end position="155"/>
    </location>
</feature>
<proteinExistence type="inferred from homology"/>
<comment type="domain">
    <text evidence="11">The DHHC domain is required for palmitoyltransferase activity.</text>
</comment>
<feature type="compositionally biased region" description="Low complexity" evidence="12">
    <location>
        <begin position="227"/>
        <end position="240"/>
    </location>
</feature>
<dbReference type="GO" id="GO:0019706">
    <property type="term" value="F:protein-cysteine S-palmitoyltransferase activity"/>
    <property type="evidence" value="ECO:0007669"/>
    <property type="project" value="UniProtKB-EC"/>
</dbReference>
<dbReference type="InterPro" id="IPR001594">
    <property type="entry name" value="Palmitoyltrfase_DHHC"/>
</dbReference>
<feature type="compositionally biased region" description="Low complexity" evidence="12">
    <location>
        <begin position="76"/>
        <end position="88"/>
    </location>
</feature>